<keyword evidence="2" id="KW-0732">Signal</keyword>
<organism evidence="3 4">
    <name type="scientific">Candida oxycetoniae</name>
    <dbReference type="NCBI Taxonomy" id="497107"/>
    <lineage>
        <taxon>Eukaryota</taxon>
        <taxon>Fungi</taxon>
        <taxon>Dikarya</taxon>
        <taxon>Ascomycota</taxon>
        <taxon>Saccharomycotina</taxon>
        <taxon>Pichiomycetes</taxon>
        <taxon>Debaryomycetaceae</taxon>
        <taxon>Candida/Lodderomyces clade</taxon>
        <taxon>Candida</taxon>
    </lineage>
</organism>
<gene>
    <name evidence="3" type="ORF">KGF56_003908</name>
</gene>
<feature type="compositionally biased region" description="Basic residues" evidence="1">
    <location>
        <begin position="221"/>
        <end position="237"/>
    </location>
</feature>
<evidence type="ECO:0000313" key="3">
    <source>
        <dbReference type="EMBL" id="KAI3403320.2"/>
    </source>
</evidence>
<reference evidence="3" key="1">
    <citation type="journal article" date="2022" name="DNA Res.">
        <title>Genome analysis of five recently described species of the CUG-Ser clade uncovers Candida theae as a new hybrid lineage with pathogenic potential in the Candida parapsilosis species complex.</title>
        <authorList>
            <person name="Mixao V."/>
            <person name="Del Olmo V."/>
            <person name="Hegedusova E."/>
            <person name="Saus E."/>
            <person name="Pryszcz L."/>
            <person name="Cillingova A."/>
            <person name="Nosek J."/>
            <person name="Gabaldon T."/>
        </authorList>
    </citation>
    <scope>NUCLEOTIDE SEQUENCE</scope>
    <source>
        <strain evidence="3">CBS 10844</strain>
    </source>
</reference>
<accession>A0AAI9SV99</accession>
<dbReference type="RefSeq" id="XP_049179067.1">
    <property type="nucleotide sequence ID" value="XM_049325291.1"/>
</dbReference>
<keyword evidence="4" id="KW-1185">Reference proteome</keyword>
<sequence length="323" mass="35685">MIELLLVVLTLLSISSSTPPACFLSCVAEVTRKCPSNLKDISSVCKNEDALVGCLVDICPFGTFQSARDHFIGTCLEHGKPSVTNPYPPPAIWPPPGYEENMPSINKPRPYPYSKKKQETPPVKLIDPHQGKGGGGGGGGGGKKGSINDGYNPNRPCEWEEMDSLDKNGNFIIIRRPINVPPEFRNPANVGNTRRVFIQNPVNYLPNSEQQNENQNGPIQRVKKIPASKLKNQKKKRPLIDYDNDSFHVNAASQPALSENSANNNNNDPSGSFARHNENKMNEPVPSFEAAISRKRKLKLGGSFNVRKAKPKYHKIYRKKSSS</sequence>
<dbReference type="AlphaFoldDB" id="A0AAI9SV99"/>
<dbReference type="Proteomes" id="UP001202479">
    <property type="component" value="Unassembled WGS sequence"/>
</dbReference>
<dbReference type="GeneID" id="73381523"/>
<feature type="compositionally biased region" description="Gly residues" evidence="1">
    <location>
        <begin position="131"/>
        <end position="144"/>
    </location>
</feature>
<name>A0AAI9SV99_9ASCO</name>
<dbReference type="EMBL" id="JAHUZD010000128">
    <property type="protein sequence ID" value="KAI3403320.2"/>
    <property type="molecule type" value="Genomic_DNA"/>
</dbReference>
<protein>
    <recommendedName>
        <fullName evidence="5">Extracellular membrane protein CFEM domain-containing protein</fullName>
    </recommendedName>
</protein>
<proteinExistence type="predicted"/>
<evidence type="ECO:0000313" key="4">
    <source>
        <dbReference type="Proteomes" id="UP001202479"/>
    </source>
</evidence>
<evidence type="ECO:0008006" key="5">
    <source>
        <dbReference type="Google" id="ProtNLM"/>
    </source>
</evidence>
<evidence type="ECO:0000256" key="1">
    <source>
        <dbReference type="SAM" id="MobiDB-lite"/>
    </source>
</evidence>
<feature type="region of interest" description="Disordered" evidence="1">
    <location>
        <begin position="208"/>
        <end position="285"/>
    </location>
</feature>
<feature type="chain" id="PRO_5042562618" description="Extracellular membrane protein CFEM domain-containing protein" evidence="2">
    <location>
        <begin position="18"/>
        <end position="323"/>
    </location>
</feature>
<feature type="region of interest" description="Disordered" evidence="1">
    <location>
        <begin position="94"/>
        <end position="157"/>
    </location>
</feature>
<feature type="compositionally biased region" description="Polar residues" evidence="1">
    <location>
        <begin position="251"/>
        <end position="262"/>
    </location>
</feature>
<feature type="signal peptide" evidence="2">
    <location>
        <begin position="1"/>
        <end position="17"/>
    </location>
</feature>
<comment type="caution">
    <text evidence="3">The sequence shown here is derived from an EMBL/GenBank/DDBJ whole genome shotgun (WGS) entry which is preliminary data.</text>
</comment>
<feature type="compositionally biased region" description="Polar residues" evidence="1">
    <location>
        <begin position="208"/>
        <end position="218"/>
    </location>
</feature>
<evidence type="ECO:0000256" key="2">
    <source>
        <dbReference type="SAM" id="SignalP"/>
    </source>
</evidence>